<dbReference type="EMBL" id="CACSIP010000023">
    <property type="protein sequence ID" value="CAA0124769.1"/>
    <property type="molecule type" value="Genomic_DNA"/>
</dbReference>
<feature type="signal peptide" evidence="2">
    <location>
        <begin position="1"/>
        <end position="35"/>
    </location>
</feature>
<sequence>MTTTWRTVSRSAGFGCGAVALTAAALILGTGSAHADPNDPSMSQLAPDGQVRSEQAARVSGSDLCVANEGTLGTASIRTPEIGVPGQTAKEAGPDWVGSRGWQALAIDPADPWGGNFDPQNTHTGPSCRPVSANGFS</sequence>
<dbReference type="OrthoDB" id="4629504at2"/>
<feature type="region of interest" description="Disordered" evidence="1">
    <location>
        <begin position="77"/>
        <end position="96"/>
    </location>
</feature>
<evidence type="ECO:0008006" key="5">
    <source>
        <dbReference type="Google" id="ProtNLM"/>
    </source>
</evidence>
<evidence type="ECO:0000313" key="3">
    <source>
        <dbReference type="EMBL" id="CAA0124769.1"/>
    </source>
</evidence>
<keyword evidence="4" id="KW-1185">Reference proteome</keyword>
<name>A0A5S9QXF1_MYCVN</name>
<dbReference type="Proteomes" id="UP000430146">
    <property type="component" value="Unassembled WGS sequence"/>
</dbReference>
<protein>
    <recommendedName>
        <fullName evidence="5">Secreted protein</fullName>
    </recommendedName>
</protein>
<dbReference type="RefSeq" id="WP_159231908.1">
    <property type="nucleotide sequence ID" value="NZ_CACSIP010000023.1"/>
</dbReference>
<organism evidence="3 4">
    <name type="scientific">Mycolicibacterium vanbaalenii</name>
    <name type="common">Mycobacterium vanbaalenii</name>
    <dbReference type="NCBI Taxonomy" id="110539"/>
    <lineage>
        <taxon>Bacteria</taxon>
        <taxon>Bacillati</taxon>
        <taxon>Actinomycetota</taxon>
        <taxon>Actinomycetes</taxon>
        <taxon>Mycobacteriales</taxon>
        <taxon>Mycobacteriaceae</taxon>
        <taxon>Mycolicibacterium</taxon>
    </lineage>
</organism>
<feature type="region of interest" description="Disordered" evidence="1">
    <location>
        <begin position="107"/>
        <end position="137"/>
    </location>
</feature>
<feature type="chain" id="PRO_5025039092" description="Secreted protein" evidence="2">
    <location>
        <begin position="36"/>
        <end position="137"/>
    </location>
</feature>
<evidence type="ECO:0000256" key="1">
    <source>
        <dbReference type="SAM" id="MobiDB-lite"/>
    </source>
</evidence>
<evidence type="ECO:0000313" key="4">
    <source>
        <dbReference type="Proteomes" id="UP000430146"/>
    </source>
</evidence>
<evidence type="ECO:0000256" key="2">
    <source>
        <dbReference type="SAM" id="SignalP"/>
    </source>
</evidence>
<accession>A0A5S9QXF1</accession>
<reference evidence="3 4" key="1">
    <citation type="submission" date="2019-11" db="EMBL/GenBank/DDBJ databases">
        <authorList>
            <person name="Holert J."/>
        </authorList>
    </citation>
    <scope>NUCLEOTIDE SEQUENCE [LARGE SCALE GENOMIC DNA]</scope>
    <source>
        <strain evidence="3">BC8_1</strain>
    </source>
</reference>
<gene>
    <name evidence="3" type="ORF">AELLOGFF_01124</name>
</gene>
<proteinExistence type="predicted"/>
<dbReference type="AlphaFoldDB" id="A0A5S9QXF1"/>
<keyword evidence="2" id="KW-0732">Signal</keyword>